<gene>
    <name evidence="12" type="ORF">CQW23_22691</name>
</gene>
<dbReference type="InterPro" id="IPR042197">
    <property type="entry name" value="Apaf_helical"/>
</dbReference>
<accession>A0A2G2W1L6</accession>
<dbReference type="InterPro" id="IPR058922">
    <property type="entry name" value="WHD_DRP"/>
</dbReference>
<keyword evidence="4" id="KW-0547">Nucleotide-binding</keyword>
<feature type="domain" description="NB-ARC" evidence="7">
    <location>
        <begin position="171"/>
        <end position="342"/>
    </location>
</feature>
<dbReference type="InterPro" id="IPR055414">
    <property type="entry name" value="LRR_R13L4/SHOC2-like"/>
</dbReference>
<dbReference type="Pfam" id="PF23559">
    <property type="entry name" value="WHD_DRP"/>
    <property type="match status" value="1"/>
</dbReference>
<comment type="caution">
    <text evidence="12">The sequence shown here is derived from an EMBL/GenBank/DDBJ whole genome shotgun (WGS) entry which is preliminary data.</text>
</comment>
<dbReference type="Pfam" id="PF25019">
    <property type="entry name" value="LRR_R13L1-DRL21"/>
    <property type="match status" value="1"/>
</dbReference>
<dbReference type="GO" id="GO:0005524">
    <property type="term" value="F:ATP binding"/>
    <property type="evidence" value="ECO:0007669"/>
    <property type="project" value="UniProtKB-KW"/>
</dbReference>
<dbReference type="Gene3D" id="3.80.10.10">
    <property type="entry name" value="Ribonuclease Inhibitor"/>
    <property type="match status" value="4"/>
</dbReference>
<dbReference type="CDD" id="cd14798">
    <property type="entry name" value="RX-CC_like"/>
    <property type="match status" value="1"/>
</dbReference>
<organism evidence="12 13">
    <name type="scientific">Capsicum baccatum</name>
    <name type="common">Peruvian pepper</name>
    <dbReference type="NCBI Taxonomy" id="33114"/>
    <lineage>
        <taxon>Eukaryota</taxon>
        <taxon>Viridiplantae</taxon>
        <taxon>Streptophyta</taxon>
        <taxon>Embryophyta</taxon>
        <taxon>Tracheophyta</taxon>
        <taxon>Spermatophyta</taxon>
        <taxon>Magnoliopsida</taxon>
        <taxon>eudicotyledons</taxon>
        <taxon>Gunneridae</taxon>
        <taxon>Pentapetalae</taxon>
        <taxon>asterids</taxon>
        <taxon>lamiids</taxon>
        <taxon>Solanales</taxon>
        <taxon>Solanaceae</taxon>
        <taxon>Solanoideae</taxon>
        <taxon>Capsiceae</taxon>
        <taxon>Capsicum</taxon>
    </lineage>
</organism>
<evidence type="ECO:0000256" key="4">
    <source>
        <dbReference type="ARBA" id="ARBA00022741"/>
    </source>
</evidence>
<reference evidence="13" key="2">
    <citation type="journal article" date="2017" name="J. Anim. Genet.">
        <title>Multiple reference genome sequences of hot pepper reveal the massive evolution of plant disease resistance genes by retroduplication.</title>
        <authorList>
            <person name="Kim S."/>
            <person name="Park J."/>
            <person name="Yeom S.-I."/>
            <person name="Kim Y.-M."/>
            <person name="Seo E."/>
            <person name="Kim K.-T."/>
            <person name="Kim M.-S."/>
            <person name="Lee J.M."/>
            <person name="Cheong K."/>
            <person name="Shin H.-S."/>
            <person name="Kim S.-B."/>
            <person name="Han K."/>
            <person name="Lee J."/>
            <person name="Park M."/>
            <person name="Lee H.-A."/>
            <person name="Lee H.-Y."/>
            <person name="Lee Y."/>
            <person name="Oh S."/>
            <person name="Lee J.H."/>
            <person name="Choi E."/>
            <person name="Choi E."/>
            <person name="Lee S.E."/>
            <person name="Jeon J."/>
            <person name="Kim H."/>
            <person name="Choi G."/>
            <person name="Song H."/>
            <person name="Lee J."/>
            <person name="Lee S.-C."/>
            <person name="Kwon J.-K."/>
            <person name="Lee H.-Y."/>
            <person name="Koo N."/>
            <person name="Hong Y."/>
            <person name="Kim R.W."/>
            <person name="Kang W.-H."/>
            <person name="Huh J.H."/>
            <person name="Kang B.-C."/>
            <person name="Yang T.-J."/>
            <person name="Lee Y.-H."/>
            <person name="Bennetzen J.L."/>
            <person name="Choi D."/>
        </authorList>
    </citation>
    <scope>NUCLEOTIDE SEQUENCE [LARGE SCALE GENOMIC DNA]</scope>
    <source>
        <strain evidence="13">cv. PBC81</strain>
    </source>
</reference>
<proteinExistence type="inferred from homology"/>
<dbReference type="FunFam" id="1.10.10.10:FF:000322">
    <property type="entry name" value="Probable disease resistance protein At1g63360"/>
    <property type="match status" value="1"/>
</dbReference>
<evidence type="ECO:0000259" key="10">
    <source>
        <dbReference type="Pfam" id="PF23598"/>
    </source>
</evidence>
<dbReference type="InterPro" id="IPR032675">
    <property type="entry name" value="LRR_dom_sf"/>
</dbReference>
<dbReference type="Gene3D" id="3.40.50.300">
    <property type="entry name" value="P-loop containing nucleotide triphosphate hydrolases"/>
    <property type="match status" value="1"/>
</dbReference>
<comment type="similarity">
    <text evidence="1">Belongs to the disease resistance NB-LRR family.</text>
</comment>
<dbReference type="Pfam" id="PF23598">
    <property type="entry name" value="LRR_14"/>
    <property type="match status" value="1"/>
</dbReference>
<feature type="domain" description="Disease resistance protein winged helix" evidence="9">
    <location>
        <begin position="426"/>
        <end position="498"/>
    </location>
</feature>
<evidence type="ECO:0000256" key="3">
    <source>
        <dbReference type="ARBA" id="ARBA00022737"/>
    </source>
</evidence>
<dbReference type="SUPFAM" id="SSF52058">
    <property type="entry name" value="L domain-like"/>
    <property type="match status" value="1"/>
</dbReference>
<dbReference type="Gene3D" id="1.10.8.430">
    <property type="entry name" value="Helical domain of apoptotic protease-activating factors"/>
    <property type="match status" value="1"/>
</dbReference>
<feature type="domain" description="Disease resistance N-terminal" evidence="8">
    <location>
        <begin position="12"/>
        <end position="94"/>
    </location>
</feature>
<reference evidence="12 13" key="1">
    <citation type="journal article" date="2017" name="Genome Biol.">
        <title>New reference genome sequences of hot pepper reveal the massive evolution of plant disease-resistance genes by retroduplication.</title>
        <authorList>
            <person name="Kim S."/>
            <person name="Park J."/>
            <person name="Yeom S.I."/>
            <person name="Kim Y.M."/>
            <person name="Seo E."/>
            <person name="Kim K.T."/>
            <person name="Kim M.S."/>
            <person name="Lee J.M."/>
            <person name="Cheong K."/>
            <person name="Shin H.S."/>
            <person name="Kim S.B."/>
            <person name="Han K."/>
            <person name="Lee J."/>
            <person name="Park M."/>
            <person name="Lee H.A."/>
            <person name="Lee H.Y."/>
            <person name="Lee Y."/>
            <person name="Oh S."/>
            <person name="Lee J.H."/>
            <person name="Choi E."/>
            <person name="Choi E."/>
            <person name="Lee S.E."/>
            <person name="Jeon J."/>
            <person name="Kim H."/>
            <person name="Choi G."/>
            <person name="Song H."/>
            <person name="Lee J."/>
            <person name="Lee S.C."/>
            <person name="Kwon J.K."/>
            <person name="Lee H.Y."/>
            <person name="Koo N."/>
            <person name="Hong Y."/>
            <person name="Kim R.W."/>
            <person name="Kang W.H."/>
            <person name="Huh J.H."/>
            <person name="Kang B.C."/>
            <person name="Yang T.J."/>
            <person name="Lee Y.H."/>
            <person name="Bennetzen J.L."/>
            <person name="Choi D."/>
        </authorList>
    </citation>
    <scope>NUCLEOTIDE SEQUENCE [LARGE SCALE GENOMIC DNA]</scope>
    <source>
        <strain evidence="13">cv. PBC81</strain>
    </source>
</reference>
<evidence type="ECO:0000313" key="12">
    <source>
        <dbReference type="EMBL" id="PHT39118.1"/>
    </source>
</evidence>
<protein>
    <recommendedName>
        <fullName evidence="14">Disease resistance protein RGA3</fullName>
    </recommendedName>
</protein>
<dbReference type="InterPro" id="IPR041118">
    <property type="entry name" value="Rx_N"/>
</dbReference>
<dbReference type="PANTHER" id="PTHR36766">
    <property type="entry name" value="PLANT BROAD-SPECTRUM MILDEW RESISTANCE PROTEIN RPW8"/>
    <property type="match status" value="1"/>
</dbReference>
<dbReference type="InterPro" id="IPR038005">
    <property type="entry name" value="RX-like_CC"/>
</dbReference>
<keyword evidence="5" id="KW-0611">Plant defense</keyword>
<keyword evidence="13" id="KW-1185">Reference proteome</keyword>
<evidence type="ECO:0000256" key="1">
    <source>
        <dbReference type="ARBA" id="ARBA00008894"/>
    </source>
</evidence>
<dbReference type="AlphaFoldDB" id="A0A2G2W1L6"/>
<evidence type="ECO:0000256" key="6">
    <source>
        <dbReference type="ARBA" id="ARBA00022840"/>
    </source>
</evidence>
<evidence type="ECO:0000259" key="8">
    <source>
        <dbReference type="Pfam" id="PF18052"/>
    </source>
</evidence>
<evidence type="ECO:0000259" key="7">
    <source>
        <dbReference type="Pfam" id="PF00931"/>
    </source>
</evidence>
<dbReference type="GO" id="GO:0051607">
    <property type="term" value="P:defense response to virus"/>
    <property type="evidence" value="ECO:0007669"/>
    <property type="project" value="UniProtKB-ARBA"/>
</dbReference>
<dbReference type="Gene3D" id="1.20.5.4130">
    <property type="match status" value="1"/>
</dbReference>
<dbReference type="GO" id="GO:0043531">
    <property type="term" value="F:ADP binding"/>
    <property type="evidence" value="ECO:0007669"/>
    <property type="project" value="InterPro"/>
</dbReference>
<dbReference type="SUPFAM" id="SSF52540">
    <property type="entry name" value="P-loop containing nucleoside triphosphate hydrolases"/>
    <property type="match status" value="1"/>
</dbReference>
<evidence type="ECO:0000313" key="13">
    <source>
        <dbReference type="Proteomes" id="UP000224567"/>
    </source>
</evidence>
<keyword evidence="6" id="KW-0067">ATP-binding</keyword>
<dbReference type="Proteomes" id="UP000224567">
    <property type="component" value="Unassembled WGS sequence"/>
</dbReference>
<evidence type="ECO:0000259" key="11">
    <source>
        <dbReference type="Pfam" id="PF25019"/>
    </source>
</evidence>
<dbReference type="EMBL" id="MLFT02000009">
    <property type="protein sequence ID" value="PHT39118.1"/>
    <property type="molecule type" value="Genomic_DNA"/>
</dbReference>
<evidence type="ECO:0000256" key="2">
    <source>
        <dbReference type="ARBA" id="ARBA00022614"/>
    </source>
</evidence>
<dbReference type="InterPro" id="IPR056789">
    <property type="entry name" value="LRR_R13L1-DRL21"/>
</dbReference>
<dbReference type="FunFam" id="3.40.50.300:FF:001091">
    <property type="entry name" value="Probable disease resistance protein At1g61300"/>
    <property type="match status" value="1"/>
</dbReference>
<name>A0A2G2W1L6_CAPBA</name>
<feature type="domain" description="R13L1/DRL21-like LRR repeat region" evidence="11">
    <location>
        <begin position="717"/>
        <end position="848"/>
    </location>
</feature>
<dbReference type="PRINTS" id="PR00364">
    <property type="entry name" value="DISEASERSIST"/>
</dbReference>
<dbReference type="Pfam" id="PF18052">
    <property type="entry name" value="Rx_N"/>
    <property type="match status" value="1"/>
</dbReference>
<dbReference type="PANTHER" id="PTHR36766:SF40">
    <property type="entry name" value="DISEASE RESISTANCE PROTEIN RGA3"/>
    <property type="match status" value="1"/>
</dbReference>
<keyword evidence="3" id="KW-0677">Repeat</keyword>
<sequence>MAEILFDLGAEILKSLGSLAAEEVGSIYGLADELDKLSDTVSSIQAVLIDAEEQQGSSNLVKDWIKRLKKVFFEADDLLDDVAIEVKHRKLFNKVGIFFSKSNPIIYNYKISHRLKSIRRNLELIANDKASLNLVEMRQQPLLPEPYSVQLNLDRETYSFVPEGEVIGRSDDKKKIVDFLLDSKVEDNVVVISIVGLGGLGKTTLAQCVYNDKMIKKNFDKALWVCVSDVFKVKKVAEKIVESGGGEKANYLQLNAVQNDLREMLDGKKYLLVLDDVWNEDYLKWLNLKNMLIGGAKGSKILVTTRSDMVAEVSGSVHKHKLGVLSEEEAWTFFEKIVFECNKEHENSNLVKIGKEIVRKCGGVPLAIRTVGSLLRLKRTEDEWMYFKNQDLSSITRGGNDVMDILRLSYNHLPRHLKICFAYCSLYPKYFKIGRFDLVDMWIAQGFIKAISSNRDNLEDVANSYFMDLLRRSFFQEAEEHESFMQFYKMHDLIHDLAKEVANGEFFSIIEVEDTAIVPDQTLHASFLFKIDGSSAFPHSFYRKHMKLRTIMYLNSYSISVMSNSTFERMLSSFACLRVLYVGQLDIELLPQSLGGLKHLRYLSISSESIVTLPNTITKLHNLQVLKLDNCRKLKNLPRDIWRLVSLRRLACRGCSSLTHIPPGLLQLTSLMHLDFDGCSSLKDMLPGMGQLTSLRTLPSFIIGQESCISGEAIDKLNELKGLVDLRNSLSIKFIGRVRANGGRTPTDIVKRMKHLRQLSVQFRYGLLGDVDTGADLMMLEALQPHQNIERLRIENYSGSRFPSWLMVDNLGLLLPNLAHLHIEDCNKCQKLPPLWKLPSLQSLKLWNLGGLEGYDDKFMQPSKTHERYCFSSLKQLELQRISEKILKQILCPPPHHPSPLCNLKHLSLYSVEGLATMPEDVFKNLMSLQSLIIRDCNNLVSLSTNLTHLTSLYDLYISNCPLLDLSVDEEAMHFEVWGNLSTLTLRELDKLMSLPLWLRHFSATLKSIHIHGCPNLATIPEWIGDLIALNLLAIYDSLMLTSLPEGMRSLTALQTLYIAPCSSILMQRCKKEVGKDWPKIAHIPNVMIQGNYPFTFCSDT</sequence>
<dbReference type="OrthoDB" id="1429443at2759"/>
<evidence type="ECO:0008006" key="14">
    <source>
        <dbReference type="Google" id="ProtNLM"/>
    </source>
</evidence>
<dbReference type="InterPro" id="IPR027417">
    <property type="entry name" value="P-loop_NTPase"/>
</dbReference>
<feature type="domain" description="Disease resistance R13L4/SHOC-2-like LRR" evidence="10">
    <location>
        <begin position="560"/>
        <end position="655"/>
    </location>
</feature>
<evidence type="ECO:0000256" key="5">
    <source>
        <dbReference type="ARBA" id="ARBA00022821"/>
    </source>
</evidence>
<evidence type="ECO:0000259" key="9">
    <source>
        <dbReference type="Pfam" id="PF23559"/>
    </source>
</evidence>
<dbReference type="Pfam" id="PF00931">
    <property type="entry name" value="NB-ARC"/>
    <property type="match status" value="1"/>
</dbReference>
<dbReference type="InterPro" id="IPR002182">
    <property type="entry name" value="NB-ARC"/>
</dbReference>
<keyword evidence="2" id="KW-0433">Leucine-rich repeat</keyword>